<dbReference type="PANTHER" id="PTHR45339:SF1">
    <property type="entry name" value="HYBRID SIGNAL TRANSDUCTION HISTIDINE KINASE J"/>
    <property type="match status" value="1"/>
</dbReference>
<keyword evidence="1 3" id="KW-0597">Phosphoprotein</keyword>
<reference evidence="5 6" key="1">
    <citation type="submission" date="2015-11" db="EMBL/GenBank/DDBJ databases">
        <authorList>
            <person name="Lin W."/>
        </authorList>
    </citation>
    <scope>NUCLEOTIDE SEQUENCE [LARGE SCALE GENOMIC DNA]</scope>
    <source>
        <strain evidence="5 6">HCH-1</strain>
    </source>
</reference>
<evidence type="ECO:0000256" key="1">
    <source>
        <dbReference type="ARBA" id="ARBA00022553"/>
    </source>
</evidence>
<sequence length="124" mass="13890">MTPKKILIVEENENNRLLMRSVLSYYGYDVIEALNGEEAVRAAKETLPALIFMDIQMPVMDGLTAVKILKHDPVTQAIKTIAVTAYAMKGDRESILEAGFDGYISKPIDTRQLPEIVKEYISQS</sequence>
<protein>
    <submittedName>
        <fullName evidence="5">Response regulator receiver protein</fullName>
    </submittedName>
</protein>
<feature type="domain" description="Response regulatory" evidence="4">
    <location>
        <begin position="5"/>
        <end position="121"/>
    </location>
</feature>
<dbReference type="InterPro" id="IPR011006">
    <property type="entry name" value="CheY-like_superfamily"/>
</dbReference>
<dbReference type="Proteomes" id="UP000060487">
    <property type="component" value="Unassembled WGS sequence"/>
</dbReference>
<dbReference type="PANTHER" id="PTHR45339">
    <property type="entry name" value="HYBRID SIGNAL TRANSDUCTION HISTIDINE KINASE J"/>
    <property type="match status" value="1"/>
</dbReference>
<dbReference type="SMART" id="SM00448">
    <property type="entry name" value="REC"/>
    <property type="match status" value="1"/>
</dbReference>
<evidence type="ECO:0000313" key="5">
    <source>
        <dbReference type="EMBL" id="KWT79609.1"/>
    </source>
</evidence>
<keyword evidence="6" id="KW-1185">Reference proteome</keyword>
<organism evidence="5 6">
    <name type="scientific">Candidatus Magnetominusculus xianensis</name>
    <dbReference type="NCBI Taxonomy" id="1748249"/>
    <lineage>
        <taxon>Bacteria</taxon>
        <taxon>Pseudomonadati</taxon>
        <taxon>Nitrospirota</taxon>
        <taxon>Nitrospiria</taxon>
        <taxon>Nitrospirales</taxon>
        <taxon>Nitrospiraceae</taxon>
        <taxon>Candidatus Magnetominusculus</taxon>
    </lineage>
</organism>
<dbReference type="SUPFAM" id="SSF52172">
    <property type="entry name" value="CheY-like"/>
    <property type="match status" value="1"/>
</dbReference>
<evidence type="ECO:0000259" key="4">
    <source>
        <dbReference type="PROSITE" id="PS50110"/>
    </source>
</evidence>
<dbReference type="PROSITE" id="PS50110">
    <property type="entry name" value="RESPONSE_REGULATORY"/>
    <property type="match status" value="1"/>
</dbReference>
<evidence type="ECO:0000313" key="6">
    <source>
        <dbReference type="Proteomes" id="UP000060487"/>
    </source>
</evidence>
<dbReference type="EMBL" id="LNQR01000103">
    <property type="protein sequence ID" value="KWT79609.1"/>
    <property type="molecule type" value="Genomic_DNA"/>
</dbReference>
<dbReference type="InterPro" id="IPR001789">
    <property type="entry name" value="Sig_transdc_resp-reg_receiver"/>
</dbReference>
<dbReference type="CDD" id="cd17548">
    <property type="entry name" value="REC_DivK-like"/>
    <property type="match status" value="1"/>
</dbReference>
<feature type="modified residue" description="4-aspartylphosphate" evidence="3">
    <location>
        <position position="54"/>
    </location>
</feature>
<keyword evidence="2" id="KW-0902">Two-component regulatory system</keyword>
<evidence type="ECO:0000256" key="3">
    <source>
        <dbReference type="PROSITE-ProRule" id="PRU00169"/>
    </source>
</evidence>
<dbReference type="Gene3D" id="3.40.50.2300">
    <property type="match status" value="1"/>
</dbReference>
<accession>A0ABR5SGN8</accession>
<evidence type="ECO:0000256" key="2">
    <source>
        <dbReference type="ARBA" id="ARBA00023012"/>
    </source>
</evidence>
<name>A0ABR5SGN8_9BACT</name>
<gene>
    <name evidence="5" type="ORF">ASN18_2706</name>
</gene>
<proteinExistence type="predicted"/>
<comment type="caution">
    <text evidence="5">The sequence shown here is derived from an EMBL/GenBank/DDBJ whole genome shotgun (WGS) entry which is preliminary data.</text>
</comment>
<dbReference type="RefSeq" id="WP_085053327.1">
    <property type="nucleotide sequence ID" value="NZ_LNQR01000103.1"/>
</dbReference>
<dbReference type="Pfam" id="PF00072">
    <property type="entry name" value="Response_reg"/>
    <property type="match status" value="1"/>
</dbReference>